<dbReference type="HOGENOM" id="CLU_601530_0_0_1"/>
<proteinExistence type="predicted"/>
<reference evidence="3 4" key="1">
    <citation type="submission" date="2014-04" db="EMBL/GenBank/DDBJ databases">
        <authorList>
            <consortium name="DOE Joint Genome Institute"/>
            <person name="Kuo A."/>
            <person name="Zuccaro A."/>
            <person name="Kohler A."/>
            <person name="Nagy L.G."/>
            <person name="Floudas D."/>
            <person name="Copeland A."/>
            <person name="Barry K.W."/>
            <person name="Cichocki N."/>
            <person name="Veneault-Fourrey C."/>
            <person name="LaButti K."/>
            <person name="Lindquist E.A."/>
            <person name="Lipzen A."/>
            <person name="Lundell T."/>
            <person name="Morin E."/>
            <person name="Murat C."/>
            <person name="Sun H."/>
            <person name="Tunlid A."/>
            <person name="Henrissat B."/>
            <person name="Grigoriev I.V."/>
            <person name="Hibbett D.S."/>
            <person name="Martin F."/>
            <person name="Nordberg H.P."/>
            <person name="Cantor M.N."/>
            <person name="Hua S.X."/>
        </authorList>
    </citation>
    <scope>NUCLEOTIDE SEQUENCE [LARGE SCALE GENOMIC DNA]</scope>
    <source>
        <strain evidence="3 4">MAFF 305830</strain>
    </source>
</reference>
<dbReference type="EMBL" id="KN824294">
    <property type="protein sequence ID" value="KIM28217.1"/>
    <property type="molecule type" value="Genomic_DNA"/>
</dbReference>
<evidence type="ECO:0000256" key="1">
    <source>
        <dbReference type="SAM" id="Coils"/>
    </source>
</evidence>
<keyword evidence="4" id="KW-1185">Reference proteome</keyword>
<evidence type="ECO:0000313" key="4">
    <source>
        <dbReference type="Proteomes" id="UP000054097"/>
    </source>
</evidence>
<protein>
    <recommendedName>
        <fullName evidence="2">F-box domain-containing protein</fullName>
    </recommendedName>
</protein>
<dbReference type="Pfam" id="PF12937">
    <property type="entry name" value="F-box-like"/>
    <property type="match status" value="1"/>
</dbReference>
<dbReference type="OrthoDB" id="2423701at2759"/>
<feature type="domain" description="F-box" evidence="2">
    <location>
        <begin position="69"/>
        <end position="114"/>
    </location>
</feature>
<dbReference type="Proteomes" id="UP000054097">
    <property type="component" value="Unassembled WGS sequence"/>
</dbReference>
<keyword evidence="1" id="KW-0175">Coiled coil</keyword>
<dbReference type="InterPro" id="IPR036047">
    <property type="entry name" value="F-box-like_dom_sf"/>
</dbReference>
<organism evidence="3 4">
    <name type="scientific">Serendipita vermifera MAFF 305830</name>
    <dbReference type="NCBI Taxonomy" id="933852"/>
    <lineage>
        <taxon>Eukaryota</taxon>
        <taxon>Fungi</taxon>
        <taxon>Dikarya</taxon>
        <taxon>Basidiomycota</taxon>
        <taxon>Agaricomycotina</taxon>
        <taxon>Agaricomycetes</taxon>
        <taxon>Sebacinales</taxon>
        <taxon>Serendipitaceae</taxon>
        <taxon>Serendipita</taxon>
    </lineage>
</organism>
<dbReference type="Gene3D" id="1.20.1280.50">
    <property type="match status" value="1"/>
</dbReference>
<reference evidence="4" key="2">
    <citation type="submission" date="2015-01" db="EMBL/GenBank/DDBJ databases">
        <title>Evolutionary Origins and Diversification of the Mycorrhizal Mutualists.</title>
        <authorList>
            <consortium name="DOE Joint Genome Institute"/>
            <consortium name="Mycorrhizal Genomics Consortium"/>
            <person name="Kohler A."/>
            <person name="Kuo A."/>
            <person name="Nagy L.G."/>
            <person name="Floudas D."/>
            <person name="Copeland A."/>
            <person name="Barry K.W."/>
            <person name="Cichocki N."/>
            <person name="Veneault-Fourrey C."/>
            <person name="LaButti K."/>
            <person name="Lindquist E.A."/>
            <person name="Lipzen A."/>
            <person name="Lundell T."/>
            <person name="Morin E."/>
            <person name="Murat C."/>
            <person name="Riley R."/>
            <person name="Ohm R."/>
            <person name="Sun H."/>
            <person name="Tunlid A."/>
            <person name="Henrissat B."/>
            <person name="Grigoriev I.V."/>
            <person name="Hibbett D.S."/>
            <person name="Martin F."/>
        </authorList>
    </citation>
    <scope>NUCLEOTIDE SEQUENCE [LARGE SCALE GENOMIC DNA]</scope>
    <source>
        <strain evidence="4">MAFF 305830</strain>
    </source>
</reference>
<dbReference type="STRING" id="933852.A0A0C2XGG8"/>
<evidence type="ECO:0000259" key="2">
    <source>
        <dbReference type="Pfam" id="PF12937"/>
    </source>
</evidence>
<gene>
    <name evidence="3" type="ORF">M408DRAFT_23921</name>
</gene>
<sequence length="494" mass="57283">MSRILSISTLNDFGPDIPEHIAKDLKDLHEFNSTIDELEASLRCARSKRKGMRVRLAAYQVSRAPIFWIPREILSQIFQYHPEDINRNHILMLVCKEWSQVLDEEPVLWRNIVLTLESTKTIPRYWSFALECLNRSRTALLDIYIDASNLDIVDFPKLVERYSKNFRKAHLPDRGDRFWRLINTRSTSQVSEEKRCEAAIQMTFNILRGFENEAISRWRLFRLDTAYRLNTSSVIMLWNSIDHATENLITLAFKAVDTLQENLRDRTTLKGFPSLPALKNLEINLGVPFDTIKFQSNMLQRLSLMDQASSRHFVLSVGHRYTHLHTLELYFPHVWGLPESMQPVNLLSLHILIIWGHMHAPLTTQLNAPNLRRLCIMSSPQTCYNASPLFSSSITDLYWDAVILPDHVSWAALKFLLTHLSGLCRIRLRRQPEWGISLELRLIDEMRVTGVPLARLKHLHLVSGQNSFFTNKDLQVVDVSPPPWLAFLKGENTV</sequence>
<name>A0A0C2XGG8_SERVB</name>
<dbReference type="InterPro" id="IPR001810">
    <property type="entry name" value="F-box_dom"/>
</dbReference>
<accession>A0A0C2XGG8</accession>
<evidence type="ECO:0000313" key="3">
    <source>
        <dbReference type="EMBL" id="KIM28217.1"/>
    </source>
</evidence>
<dbReference type="AlphaFoldDB" id="A0A0C2XGG8"/>
<dbReference type="SUPFAM" id="SSF81383">
    <property type="entry name" value="F-box domain"/>
    <property type="match status" value="1"/>
</dbReference>
<feature type="coiled-coil region" evidence="1">
    <location>
        <begin position="28"/>
        <end position="55"/>
    </location>
</feature>